<sequence>MSVINYVDVEYVDHANPIPDKTIVKVCLTLKQGYCDRLNDGTPLGFPATESTQSGSIYLECEYTVIEGEYHNRKIFDIIGLYSPKGETWATMGRSFIKGILSSARRVSTKDKSHIAQKAFMINSYADLNGLVFLVEVKVERRDGYDPRNRIARVITPDHKDYERLMRDTHNPYRTSNQSPTQAHAEDNDVLDDEIPF</sequence>
<feature type="compositionally biased region" description="Polar residues" evidence="1">
    <location>
        <begin position="172"/>
        <end position="182"/>
    </location>
</feature>
<proteinExistence type="predicted"/>
<evidence type="ECO:0000313" key="2">
    <source>
        <dbReference type="EMBL" id="PTL86144.1"/>
    </source>
</evidence>
<evidence type="ECO:0008006" key="4">
    <source>
        <dbReference type="Google" id="ProtNLM"/>
    </source>
</evidence>
<feature type="compositionally biased region" description="Acidic residues" evidence="1">
    <location>
        <begin position="188"/>
        <end position="197"/>
    </location>
</feature>
<accession>A0A2T4VWI2</accession>
<evidence type="ECO:0000313" key="3">
    <source>
        <dbReference type="Proteomes" id="UP000240811"/>
    </source>
</evidence>
<gene>
    <name evidence="2" type="ORF">C4617_05095</name>
</gene>
<dbReference type="Proteomes" id="UP000240811">
    <property type="component" value="Unassembled WGS sequence"/>
</dbReference>
<evidence type="ECO:0000256" key="1">
    <source>
        <dbReference type="SAM" id="MobiDB-lite"/>
    </source>
</evidence>
<protein>
    <recommendedName>
        <fullName evidence="4">DUF669 domain-containing protein</fullName>
    </recommendedName>
</protein>
<reference evidence="3" key="1">
    <citation type="submission" date="2018-02" db="EMBL/GenBank/DDBJ databases">
        <title>Genome sequence of Candidatus Liberibacter europaeus.</title>
        <authorList>
            <person name="Frampton R.A."/>
            <person name="Thompson S.M."/>
            <person name="David C."/>
            <person name="Addison S.M."/>
            <person name="Smith G.R."/>
        </authorList>
    </citation>
    <scope>NUCLEOTIDE SEQUENCE [LARGE SCALE GENOMIC DNA]</scope>
</reference>
<organism evidence="2 3">
    <name type="scientific">Candidatus Liberibacter europaeus</name>
    <dbReference type="NCBI Taxonomy" id="744859"/>
    <lineage>
        <taxon>Bacteria</taxon>
        <taxon>Pseudomonadati</taxon>
        <taxon>Pseudomonadota</taxon>
        <taxon>Alphaproteobacteria</taxon>
        <taxon>Hyphomicrobiales</taxon>
        <taxon>Rhizobiaceae</taxon>
        <taxon>Liberibacter</taxon>
    </lineage>
</organism>
<feature type="region of interest" description="Disordered" evidence="1">
    <location>
        <begin position="170"/>
        <end position="197"/>
    </location>
</feature>
<comment type="caution">
    <text evidence="2">The sequence shown here is derived from an EMBL/GenBank/DDBJ whole genome shotgun (WGS) entry which is preliminary data.</text>
</comment>
<dbReference type="AlphaFoldDB" id="A0A2T4VWI2"/>
<dbReference type="EMBL" id="PSQJ01000007">
    <property type="protein sequence ID" value="PTL86144.1"/>
    <property type="molecule type" value="Genomic_DNA"/>
</dbReference>
<name>A0A2T4VWI2_9HYPH</name>